<proteinExistence type="predicted"/>
<organism evidence="1 2">
    <name type="scientific">Portunus trituberculatus</name>
    <name type="common">Swimming crab</name>
    <name type="synonym">Neptunus trituberculatus</name>
    <dbReference type="NCBI Taxonomy" id="210409"/>
    <lineage>
        <taxon>Eukaryota</taxon>
        <taxon>Metazoa</taxon>
        <taxon>Ecdysozoa</taxon>
        <taxon>Arthropoda</taxon>
        <taxon>Crustacea</taxon>
        <taxon>Multicrustacea</taxon>
        <taxon>Malacostraca</taxon>
        <taxon>Eumalacostraca</taxon>
        <taxon>Eucarida</taxon>
        <taxon>Decapoda</taxon>
        <taxon>Pleocyemata</taxon>
        <taxon>Brachyura</taxon>
        <taxon>Eubrachyura</taxon>
        <taxon>Portunoidea</taxon>
        <taxon>Portunidae</taxon>
        <taxon>Portuninae</taxon>
        <taxon>Portunus</taxon>
    </lineage>
</organism>
<comment type="caution">
    <text evidence="1">The sequence shown here is derived from an EMBL/GenBank/DDBJ whole genome shotgun (WGS) entry which is preliminary data.</text>
</comment>
<name>A0A5B7HM75_PORTR</name>
<dbReference type="EMBL" id="VSRR010032182">
    <property type="protein sequence ID" value="MPC71036.1"/>
    <property type="molecule type" value="Genomic_DNA"/>
</dbReference>
<protein>
    <submittedName>
        <fullName evidence="1">Uncharacterized protein</fullName>
    </submittedName>
</protein>
<reference evidence="1 2" key="1">
    <citation type="submission" date="2019-05" db="EMBL/GenBank/DDBJ databases">
        <title>Another draft genome of Portunus trituberculatus and its Hox gene families provides insights of decapod evolution.</title>
        <authorList>
            <person name="Jeong J.-H."/>
            <person name="Song I."/>
            <person name="Kim S."/>
            <person name="Choi T."/>
            <person name="Kim D."/>
            <person name="Ryu S."/>
            <person name="Kim W."/>
        </authorList>
    </citation>
    <scope>NUCLEOTIDE SEQUENCE [LARGE SCALE GENOMIC DNA]</scope>
    <source>
        <tissue evidence="1">Muscle</tissue>
    </source>
</reference>
<gene>
    <name evidence="1" type="ORF">E2C01_065304</name>
</gene>
<evidence type="ECO:0000313" key="1">
    <source>
        <dbReference type="EMBL" id="MPC71036.1"/>
    </source>
</evidence>
<accession>A0A5B7HM75</accession>
<keyword evidence="2" id="KW-1185">Reference proteome</keyword>
<evidence type="ECO:0000313" key="2">
    <source>
        <dbReference type="Proteomes" id="UP000324222"/>
    </source>
</evidence>
<dbReference type="Proteomes" id="UP000324222">
    <property type="component" value="Unassembled WGS sequence"/>
</dbReference>
<dbReference type="AlphaFoldDB" id="A0A5B7HM75"/>
<sequence length="88" mass="10221">MDDLEKRKKPNIFLPSFLPSFLPTCFPHLLPHLFPHLLSHLPFLFIQRVRHKVDVTLIDRLAFISTREVRLPGGRSSTPARPQVSARR</sequence>